<dbReference type="Gene3D" id="3.40.50.410">
    <property type="entry name" value="von Willebrand factor, type A domain"/>
    <property type="match status" value="1"/>
</dbReference>
<name>A0A7I7P8H5_9MYCO</name>
<dbReference type="SUPFAM" id="SSF53300">
    <property type="entry name" value="vWA-like"/>
    <property type="match status" value="1"/>
</dbReference>
<reference evidence="2 3" key="1">
    <citation type="journal article" date="2019" name="Emerg. Microbes Infect.">
        <title>Comprehensive subspecies identification of 175 nontuberculous mycobacteria species based on 7547 genomic profiles.</title>
        <authorList>
            <person name="Matsumoto Y."/>
            <person name="Kinjo T."/>
            <person name="Motooka D."/>
            <person name="Nabeya D."/>
            <person name="Jung N."/>
            <person name="Uechi K."/>
            <person name="Horii T."/>
            <person name="Iida T."/>
            <person name="Fujita J."/>
            <person name="Nakamura S."/>
        </authorList>
    </citation>
    <scope>NUCLEOTIDE SEQUENCE [LARGE SCALE GENOMIC DNA]</scope>
    <source>
        <strain evidence="2 3">JCM 16367</strain>
    </source>
</reference>
<proteinExistence type="predicted"/>
<dbReference type="OrthoDB" id="9806395at2"/>
<accession>A0A7I7P8H5</accession>
<sequence>MTEPKGSILPVYFVADESGSMGRSIGELNDGLAALHDALQRESFAAAKVRLSVIGFSDTAFTYLEPADLRVLQGMPVLTAQSLTSYAAAFDQLAYRISVDIPGLKAQGYTVHRPAVFFLTDGLPNEHEDWRSVRANLLAQPAAPNILAFGIGDADAAVICEIATKPHFAFVAARGVDTGAAISEFLTSLTQSVISSGQALASGSAELQFEKPEGFTLAVDVV</sequence>
<feature type="domain" description="VWFA" evidence="1">
    <location>
        <begin position="10"/>
        <end position="189"/>
    </location>
</feature>
<dbReference type="InterPro" id="IPR036465">
    <property type="entry name" value="vWFA_dom_sf"/>
</dbReference>
<evidence type="ECO:0000259" key="1">
    <source>
        <dbReference type="PROSITE" id="PS50234"/>
    </source>
</evidence>
<dbReference type="RefSeq" id="WP_083090044.1">
    <property type="nucleotide sequence ID" value="NZ_AP022583.1"/>
</dbReference>
<dbReference type="EMBL" id="AP022583">
    <property type="protein sequence ID" value="BBY05024.1"/>
    <property type="molecule type" value="Genomic_DNA"/>
</dbReference>
<gene>
    <name evidence="2" type="ORF">MNVI_03420</name>
</gene>
<dbReference type="AlphaFoldDB" id="A0A7I7P8H5"/>
<evidence type="ECO:0000313" key="2">
    <source>
        <dbReference type="EMBL" id="BBY05024.1"/>
    </source>
</evidence>
<dbReference type="InterPro" id="IPR002035">
    <property type="entry name" value="VWF_A"/>
</dbReference>
<evidence type="ECO:0000313" key="3">
    <source>
        <dbReference type="Proteomes" id="UP000466894"/>
    </source>
</evidence>
<dbReference type="Proteomes" id="UP000466894">
    <property type="component" value="Chromosome"/>
</dbReference>
<dbReference type="PROSITE" id="PS50234">
    <property type="entry name" value="VWFA"/>
    <property type="match status" value="1"/>
</dbReference>
<dbReference type="KEGG" id="mnv:MNVI_03420"/>
<protein>
    <recommendedName>
        <fullName evidence="1">VWFA domain-containing protein</fullName>
    </recommendedName>
</protein>
<organism evidence="2 3">
    <name type="scientific">Mycobacterium noviomagense</name>
    <dbReference type="NCBI Taxonomy" id="459858"/>
    <lineage>
        <taxon>Bacteria</taxon>
        <taxon>Bacillati</taxon>
        <taxon>Actinomycetota</taxon>
        <taxon>Actinomycetes</taxon>
        <taxon>Mycobacteriales</taxon>
        <taxon>Mycobacteriaceae</taxon>
        <taxon>Mycobacterium</taxon>
    </lineage>
</organism>